<dbReference type="PANTHER" id="PTHR43798">
    <property type="entry name" value="MONOACYLGLYCEROL LIPASE"/>
    <property type="match status" value="1"/>
</dbReference>
<accession>A0A9D9H1K9</accession>
<dbReference type="EMBL" id="JADIMZ010000026">
    <property type="protein sequence ID" value="MBO8432007.1"/>
    <property type="molecule type" value="Genomic_DNA"/>
</dbReference>
<sequence>MTDKYIEDQGGHRVHYTVNCLNRGPLKPVVLLHGFTENVFVWDSLSRYLCEKGYCVICVDLAGHGKTDSVGSTHGMGLQALIVRSVFEAEGIRKAVVIGHSMGGYVACEFAARYPELLLGLGLFHSSAQADTEESKQNRQRMVDLIEAGKTYFIGDSTPDLFAPGMADRYPEALEALVASAKSMDPMAVAAAQRGMMERQNRLEIYSLPIPFLFIVGKLDSRANLPQMLVQASMPQRSHLLLLPVGHMGMFEAPKATESFVAGYLDGLDWE</sequence>
<evidence type="ECO:0000313" key="3">
    <source>
        <dbReference type="Proteomes" id="UP000823612"/>
    </source>
</evidence>
<dbReference type="GO" id="GO:0016787">
    <property type="term" value="F:hydrolase activity"/>
    <property type="evidence" value="ECO:0007669"/>
    <property type="project" value="UniProtKB-KW"/>
</dbReference>
<dbReference type="PRINTS" id="PR00111">
    <property type="entry name" value="ABHYDROLASE"/>
</dbReference>
<dbReference type="Pfam" id="PF12697">
    <property type="entry name" value="Abhydrolase_6"/>
    <property type="match status" value="1"/>
</dbReference>
<feature type="domain" description="AB hydrolase-1" evidence="1">
    <location>
        <begin position="29"/>
        <end position="257"/>
    </location>
</feature>
<gene>
    <name evidence="2" type="ORF">IAB08_01770</name>
</gene>
<comment type="caution">
    <text evidence="2">The sequence shown here is derived from an EMBL/GenBank/DDBJ whole genome shotgun (WGS) entry which is preliminary data.</text>
</comment>
<dbReference type="PRINTS" id="PR00412">
    <property type="entry name" value="EPOXHYDRLASE"/>
</dbReference>
<keyword evidence="2" id="KW-0378">Hydrolase</keyword>
<protein>
    <submittedName>
        <fullName evidence="2">Alpha/beta hydrolase</fullName>
    </submittedName>
</protein>
<dbReference type="InterPro" id="IPR050266">
    <property type="entry name" value="AB_hydrolase_sf"/>
</dbReference>
<dbReference type="SUPFAM" id="SSF53474">
    <property type="entry name" value="alpha/beta-Hydrolases"/>
    <property type="match status" value="1"/>
</dbReference>
<dbReference type="InterPro" id="IPR029058">
    <property type="entry name" value="AB_hydrolase_fold"/>
</dbReference>
<proteinExistence type="predicted"/>
<evidence type="ECO:0000259" key="1">
    <source>
        <dbReference type="Pfam" id="PF12697"/>
    </source>
</evidence>
<dbReference type="Gene3D" id="3.40.50.1820">
    <property type="entry name" value="alpha/beta hydrolase"/>
    <property type="match status" value="1"/>
</dbReference>
<name>A0A9D9H1K9_9BACT</name>
<dbReference type="InterPro" id="IPR000073">
    <property type="entry name" value="AB_hydrolase_1"/>
</dbReference>
<reference evidence="2" key="1">
    <citation type="submission" date="2020-10" db="EMBL/GenBank/DDBJ databases">
        <authorList>
            <person name="Gilroy R."/>
        </authorList>
    </citation>
    <scope>NUCLEOTIDE SEQUENCE</scope>
    <source>
        <strain evidence="2">2889</strain>
    </source>
</reference>
<dbReference type="AlphaFoldDB" id="A0A9D9H1K9"/>
<dbReference type="InterPro" id="IPR000639">
    <property type="entry name" value="Epox_hydrolase-like"/>
</dbReference>
<reference evidence="2" key="2">
    <citation type="journal article" date="2021" name="PeerJ">
        <title>Extensive microbial diversity within the chicken gut microbiome revealed by metagenomics and culture.</title>
        <authorList>
            <person name="Gilroy R."/>
            <person name="Ravi A."/>
            <person name="Getino M."/>
            <person name="Pursley I."/>
            <person name="Horton D.L."/>
            <person name="Alikhan N.F."/>
            <person name="Baker D."/>
            <person name="Gharbi K."/>
            <person name="Hall N."/>
            <person name="Watson M."/>
            <person name="Adriaenssens E.M."/>
            <person name="Foster-Nyarko E."/>
            <person name="Jarju S."/>
            <person name="Secka A."/>
            <person name="Antonio M."/>
            <person name="Oren A."/>
            <person name="Chaudhuri R.R."/>
            <person name="La Ragione R."/>
            <person name="Hildebrand F."/>
            <person name="Pallen M.J."/>
        </authorList>
    </citation>
    <scope>NUCLEOTIDE SEQUENCE</scope>
    <source>
        <strain evidence="2">2889</strain>
    </source>
</reference>
<evidence type="ECO:0000313" key="2">
    <source>
        <dbReference type="EMBL" id="MBO8432007.1"/>
    </source>
</evidence>
<dbReference type="Proteomes" id="UP000823612">
    <property type="component" value="Unassembled WGS sequence"/>
</dbReference>
<organism evidence="2 3">
    <name type="scientific">Candidatus Pullibacteroides excrementavium</name>
    <dbReference type="NCBI Taxonomy" id="2840905"/>
    <lineage>
        <taxon>Bacteria</taxon>
        <taxon>Pseudomonadati</taxon>
        <taxon>Bacteroidota</taxon>
        <taxon>Bacteroidia</taxon>
        <taxon>Bacteroidales</taxon>
        <taxon>Candidatus Pullibacteroides</taxon>
    </lineage>
</organism>